<feature type="transmembrane region" description="Helical" evidence="2">
    <location>
        <begin position="197"/>
        <end position="215"/>
    </location>
</feature>
<evidence type="ECO:0000256" key="2">
    <source>
        <dbReference type="SAM" id="Phobius"/>
    </source>
</evidence>
<feature type="region of interest" description="Disordered" evidence="1">
    <location>
        <begin position="163"/>
        <end position="191"/>
    </location>
</feature>
<evidence type="ECO:0000256" key="1">
    <source>
        <dbReference type="SAM" id="MobiDB-lite"/>
    </source>
</evidence>
<keyword evidence="2" id="KW-0812">Transmembrane</keyword>
<dbReference type="Proteomes" id="UP000661649">
    <property type="component" value="Unassembled WGS sequence"/>
</dbReference>
<evidence type="ECO:0000313" key="5">
    <source>
        <dbReference type="Proteomes" id="UP000661649"/>
    </source>
</evidence>
<evidence type="ECO:0000256" key="3">
    <source>
        <dbReference type="SAM" id="SignalP"/>
    </source>
</evidence>
<reference evidence="4 5" key="1">
    <citation type="submission" date="2020-08" db="EMBL/GenBank/DDBJ databases">
        <title>Genome public.</title>
        <authorList>
            <person name="Liu C."/>
            <person name="Sun Q."/>
        </authorList>
    </citation>
    <scope>NUCLEOTIDE SEQUENCE [LARGE SCALE GENOMIC DNA]</scope>
    <source>
        <strain evidence="4 5">3_YM_SP_D4_24.mj</strain>
    </source>
</reference>
<accession>A0ABR7P741</accession>
<dbReference type="EMBL" id="JACRTP010000001">
    <property type="protein sequence ID" value="MBC8627209.1"/>
    <property type="molecule type" value="Genomic_DNA"/>
</dbReference>
<keyword evidence="3" id="KW-0732">Signal</keyword>
<feature type="compositionally biased region" description="Low complexity" evidence="1">
    <location>
        <begin position="163"/>
        <end position="189"/>
    </location>
</feature>
<keyword evidence="5" id="KW-1185">Reference proteome</keyword>
<comment type="caution">
    <text evidence="4">The sequence shown here is derived from an EMBL/GenBank/DDBJ whole genome shotgun (WGS) entry which is preliminary data.</text>
</comment>
<organism evidence="4 5">
    <name type="scientific">Blautia stercoris</name>
    <dbReference type="NCBI Taxonomy" id="871664"/>
    <lineage>
        <taxon>Bacteria</taxon>
        <taxon>Bacillati</taxon>
        <taxon>Bacillota</taxon>
        <taxon>Clostridia</taxon>
        <taxon>Lachnospirales</taxon>
        <taxon>Lachnospiraceae</taxon>
        <taxon>Blautia</taxon>
    </lineage>
</organism>
<gene>
    <name evidence="4" type="ORF">H8712_00960</name>
</gene>
<keyword evidence="2" id="KW-1133">Transmembrane helix</keyword>
<dbReference type="NCBIfam" id="TIGR01167">
    <property type="entry name" value="LPXTG_anchor"/>
    <property type="match status" value="1"/>
</dbReference>
<dbReference type="RefSeq" id="WP_187558048.1">
    <property type="nucleotide sequence ID" value="NZ_JACRTP010000001.1"/>
</dbReference>
<proteinExistence type="predicted"/>
<evidence type="ECO:0000313" key="4">
    <source>
        <dbReference type="EMBL" id="MBC8627209.1"/>
    </source>
</evidence>
<feature type="chain" id="PRO_5046934299" evidence="3">
    <location>
        <begin position="24"/>
        <end position="220"/>
    </location>
</feature>
<feature type="signal peptide" evidence="3">
    <location>
        <begin position="1"/>
        <end position="23"/>
    </location>
</feature>
<keyword evidence="2" id="KW-0472">Membrane</keyword>
<sequence length="220" mass="22412">MKKFIALACAAVLTVASAVTAFAQPSVSVSGVVTAVTTATDKDGKAVNATFGEVPAEYASAVAEVKTEAKLKELLGSDYTSTMQVVDVKNVTVPDGTVFPVTITFKVTGVTASTKVAVLHYNTTTKTWEKVESKAGDGTVTATFTSLSPVAFVVDKATAASTTTTNKGTTTTTNKGTTSSTTASASTTSPKTGETNVMMYAGIVAVAAVAGMAVTRRKRA</sequence>
<name>A0ABR7P741_9FIRM</name>
<protein>
    <submittedName>
        <fullName evidence="4">LPXTG cell wall anchor domain-containing protein</fullName>
    </submittedName>
</protein>